<reference evidence="2" key="1">
    <citation type="journal article" date="2019" name="Int. J. Syst. Evol. Microbiol.">
        <title>The Global Catalogue of Microorganisms (GCM) 10K type strain sequencing project: providing services to taxonomists for standard genome sequencing and annotation.</title>
        <authorList>
            <consortium name="The Broad Institute Genomics Platform"/>
            <consortium name="The Broad Institute Genome Sequencing Center for Infectious Disease"/>
            <person name="Wu L."/>
            <person name="Ma J."/>
        </authorList>
    </citation>
    <scope>NUCLEOTIDE SEQUENCE [LARGE SCALE GENOMIC DNA]</scope>
    <source>
        <strain evidence="2">CGMCC 1.18439</strain>
    </source>
</reference>
<evidence type="ECO:0000313" key="1">
    <source>
        <dbReference type="EMBL" id="GHG02755.1"/>
    </source>
</evidence>
<gene>
    <name evidence="1" type="ORF">GCM10017783_13790</name>
</gene>
<organism evidence="1 2">
    <name type="scientific">Deinococcus piscis</name>
    <dbReference type="NCBI Taxonomy" id="394230"/>
    <lineage>
        <taxon>Bacteria</taxon>
        <taxon>Thermotogati</taxon>
        <taxon>Deinococcota</taxon>
        <taxon>Deinococci</taxon>
        <taxon>Deinococcales</taxon>
        <taxon>Deinococcaceae</taxon>
        <taxon>Deinococcus</taxon>
    </lineage>
</organism>
<dbReference type="EMBL" id="BNAL01000015">
    <property type="protein sequence ID" value="GHG02755.1"/>
    <property type="molecule type" value="Genomic_DNA"/>
</dbReference>
<sequence length="145" mass="14860">MTEMLAESVMAAGSMVGISALFMTISESGLLPAEVAEAVGAEVAAPDEEAAEDVPAPVPAFSGAHAPKANATVNTRGIAFPILTPLGIHRTGLLSGCKSMPQPYLTAARVKEHRASTERTPGATTEALERASKLLDDSAWSGVST</sequence>
<evidence type="ECO:0000313" key="2">
    <source>
        <dbReference type="Proteomes" id="UP000632154"/>
    </source>
</evidence>
<proteinExistence type="predicted"/>
<accession>A0ABQ3K4G9</accession>
<keyword evidence="2" id="KW-1185">Reference proteome</keyword>
<protein>
    <submittedName>
        <fullName evidence="1">Uncharacterized protein</fullName>
    </submittedName>
</protein>
<comment type="caution">
    <text evidence="1">The sequence shown here is derived from an EMBL/GenBank/DDBJ whole genome shotgun (WGS) entry which is preliminary data.</text>
</comment>
<name>A0ABQ3K4G9_9DEIO</name>
<dbReference type="Proteomes" id="UP000632154">
    <property type="component" value="Unassembled WGS sequence"/>
</dbReference>